<feature type="domain" description="ABC-2 type transporter transmembrane" evidence="6">
    <location>
        <begin position="21"/>
        <end position="382"/>
    </location>
</feature>
<dbReference type="RefSeq" id="WP_066598495.1">
    <property type="nucleotide sequence ID" value="NZ_CP016282.1"/>
</dbReference>
<dbReference type="EMBL" id="CP016282">
    <property type="protein sequence ID" value="ANP74575.1"/>
    <property type="molecule type" value="Genomic_DNA"/>
</dbReference>
<dbReference type="Proteomes" id="UP000092582">
    <property type="component" value="Chromosome 1"/>
</dbReference>
<evidence type="ECO:0000313" key="7">
    <source>
        <dbReference type="EMBL" id="ANP74575.1"/>
    </source>
</evidence>
<keyword evidence="3 5" id="KW-1133">Transmembrane helix</keyword>
<protein>
    <submittedName>
        <fullName evidence="7">Sodium transporter</fullName>
    </submittedName>
</protein>
<evidence type="ECO:0000256" key="4">
    <source>
        <dbReference type="ARBA" id="ARBA00023136"/>
    </source>
</evidence>
<proteinExistence type="predicted"/>
<feature type="transmembrane region" description="Helical" evidence="5">
    <location>
        <begin position="310"/>
        <end position="343"/>
    </location>
</feature>
<feature type="transmembrane region" description="Helical" evidence="5">
    <location>
        <begin position="228"/>
        <end position="253"/>
    </location>
</feature>
<dbReference type="OrthoDB" id="9777766at2"/>
<evidence type="ECO:0000259" key="6">
    <source>
        <dbReference type="Pfam" id="PF12698"/>
    </source>
</evidence>
<dbReference type="KEGG" id="cart:PA27867_3657"/>
<keyword evidence="2 5" id="KW-0812">Transmembrane</keyword>
<keyword evidence="4 5" id="KW-0472">Membrane</keyword>
<feature type="transmembrane region" description="Helical" evidence="5">
    <location>
        <begin position="273"/>
        <end position="298"/>
    </location>
</feature>
<dbReference type="PANTHER" id="PTHR43471:SF3">
    <property type="entry name" value="ABC TRANSPORTER PERMEASE PROTEIN NATB"/>
    <property type="match status" value="1"/>
</dbReference>
<evidence type="ECO:0000256" key="3">
    <source>
        <dbReference type="ARBA" id="ARBA00022989"/>
    </source>
</evidence>
<dbReference type="InterPro" id="IPR013525">
    <property type="entry name" value="ABC2_TM"/>
</dbReference>
<reference evidence="7 8" key="1">
    <citation type="submission" date="2016-06" db="EMBL/GenBank/DDBJ databases">
        <title>Genome sequencing of Cryobacterium arcticum PAMC 27867.</title>
        <authorList>
            <person name="Lee J."/>
            <person name="Kim O.-S."/>
        </authorList>
    </citation>
    <scope>NUCLEOTIDE SEQUENCE [LARGE SCALE GENOMIC DNA]</scope>
    <source>
        <strain evidence="7 8">PAMC 27867</strain>
    </source>
</reference>
<dbReference type="PANTHER" id="PTHR43471">
    <property type="entry name" value="ABC TRANSPORTER PERMEASE"/>
    <property type="match status" value="1"/>
</dbReference>
<accession>A0A1B1BPX1</accession>
<keyword evidence="8" id="KW-1185">Reference proteome</keyword>
<dbReference type="AlphaFoldDB" id="A0A1B1BPX1"/>
<evidence type="ECO:0000256" key="2">
    <source>
        <dbReference type="ARBA" id="ARBA00022692"/>
    </source>
</evidence>
<evidence type="ECO:0000256" key="1">
    <source>
        <dbReference type="ARBA" id="ARBA00004141"/>
    </source>
</evidence>
<feature type="transmembrane region" description="Helical" evidence="5">
    <location>
        <begin position="171"/>
        <end position="194"/>
    </location>
</feature>
<dbReference type="GO" id="GO:0016020">
    <property type="term" value="C:membrane"/>
    <property type="evidence" value="ECO:0007669"/>
    <property type="project" value="UniProtKB-SubCell"/>
</dbReference>
<name>A0A1B1BPX1_9MICO</name>
<comment type="subcellular location">
    <subcellularLocation>
        <location evidence="1">Membrane</location>
        <topology evidence="1">Multi-pass membrane protein</topology>
    </subcellularLocation>
</comment>
<evidence type="ECO:0000256" key="5">
    <source>
        <dbReference type="SAM" id="Phobius"/>
    </source>
</evidence>
<sequence>MARHNLRTVIGFEVGRTLSKRRFWITTLLVPVGIAIVMTLMIIGNTSAESTRDAQADAAITFTYSDASGYVDPAVASKMGGTAVTDDAAAIAAVKAGTEDAHFVYPADPSTAAVQVSGVDKGLFGNGAYDAVAKQLLVLSAQNEIGDPALAELARGNVSVDATTYNDGEKAAGFMGVIPPLIYVVVFFLVFTLLSNQMLTSTLEEKENRVTEMILTTLNPTTLITGKIISLFIVGFTQVLVFLAPVAIAYAFFRDSLNIPELDFSALTFDPAQMIVGALLAIGGFALFTGTLVAIGAIMPTAKDAGSLSAVLILLLIMPLYAVSSIVSSPHSFVVQIFTYFPYSAPLTAMLRNAFGTLNGWEAAVIIVELFLLAAVVLQLAVRLFRYGSIQYTSRVSLKTVFARTRADVAPTV</sequence>
<dbReference type="PATRIC" id="fig|670052.7.peg.3760"/>
<dbReference type="STRING" id="670052.PA27867_3657"/>
<feature type="transmembrane region" description="Helical" evidence="5">
    <location>
        <begin position="363"/>
        <end position="385"/>
    </location>
</feature>
<gene>
    <name evidence="7" type="ORF">PA27867_3657</name>
</gene>
<evidence type="ECO:0000313" key="8">
    <source>
        <dbReference type="Proteomes" id="UP000092582"/>
    </source>
</evidence>
<dbReference type="Pfam" id="PF12698">
    <property type="entry name" value="ABC2_membrane_3"/>
    <property type="match status" value="1"/>
</dbReference>
<dbReference type="GO" id="GO:0140359">
    <property type="term" value="F:ABC-type transporter activity"/>
    <property type="evidence" value="ECO:0007669"/>
    <property type="project" value="InterPro"/>
</dbReference>
<organism evidence="7 8">
    <name type="scientific">Cryobacterium arcticum</name>
    <dbReference type="NCBI Taxonomy" id="670052"/>
    <lineage>
        <taxon>Bacteria</taxon>
        <taxon>Bacillati</taxon>
        <taxon>Actinomycetota</taxon>
        <taxon>Actinomycetes</taxon>
        <taxon>Micrococcales</taxon>
        <taxon>Microbacteriaceae</taxon>
        <taxon>Cryobacterium</taxon>
    </lineage>
</organism>
<feature type="transmembrane region" description="Helical" evidence="5">
    <location>
        <begin position="23"/>
        <end position="43"/>
    </location>
</feature>